<protein>
    <submittedName>
        <fullName evidence="2">Uncharacterized protein</fullName>
    </submittedName>
</protein>
<feature type="compositionally biased region" description="Basic and acidic residues" evidence="1">
    <location>
        <begin position="94"/>
        <end position="107"/>
    </location>
</feature>
<feature type="compositionally biased region" description="Basic and acidic residues" evidence="1">
    <location>
        <begin position="1"/>
        <end position="53"/>
    </location>
</feature>
<feature type="region of interest" description="Disordered" evidence="1">
    <location>
        <begin position="1"/>
        <end position="136"/>
    </location>
</feature>
<accession>A0A0S4KI98</accession>
<evidence type="ECO:0000313" key="2">
    <source>
        <dbReference type="EMBL" id="CUI14873.1"/>
    </source>
</evidence>
<proteinExistence type="predicted"/>
<feature type="compositionally biased region" description="Basic and acidic residues" evidence="1">
    <location>
        <begin position="71"/>
        <end position="85"/>
    </location>
</feature>
<sequence length="389" mass="42761">MLEARARKQQERDRIKREDDDLERRVQEDRVRLANKERQEREKEVKDREDKEAAQFAKRRGGNHKPTAPDSNDHKNELQRQIEEKRKRKEEEEETKRRADEQYDRKYGGGGAAPSPTIPSGPQAQPRQGNDGSRASISVAGGQAQMLAGSNAAGLGGGLLGGNSNIGVPLPSHDFMGNQNWSSQPYQASSVQQPSYSLPLASPAVPQDTQMSKMKDEIFSKLVDQHRMQQQQPNPYQMQFPPQASASPALYLGSPSYAPHSPAYGGGGGYNALSAAYQPNNHLYGSGPYGAMGGGQMMPDFGRQAPPGGAYAPPPLHSPDMYGGMGRYPQHVQQHAQGTQDVLRRFLEEDRSEAVHLSAAPPLPPVPQDDISMELPTEQVRLVGRRRGN</sequence>
<reference evidence="3" key="1">
    <citation type="submission" date="2015-09" db="EMBL/GenBank/DDBJ databases">
        <authorList>
            <consortium name="Pathogen Informatics"/>
        </authorList>
    </citation>
    <scope>NUCLEOTIDE SEQUENCE [LARGE SCALE GENOMIC DNA]</scope>
    <source>
        <strain evidence="3">Lake Konstanz</strain>
    </source>
</reference>
<gene>
    <name evidence="2" type="ORF">BSAL_18010</name>
</gene>
<evidence type="ECO:0000313" key="3">
    <source>
        <dbReference type="Proteomes" id="UP000051952"/>
    </source>
</evidence>
<dbReference type="VEuPathDB" id="TriTrypDB:BSAL_18010"/>
<keyword evidence="3" id="KW-1185">Reference proteome</keyword>
<evidence type="ECO:0000256" key="1">
    <source>
        <dbReference type="SAM" id="MobiDB-lite"/>
    </source>
</evidence>
<name>A0A0S4KI98_BODSA</name>
<dbReference type="AlphaFoldDB" id="A0A0S4KI98"/>
<feature type="compositionally biased region" description="Polar residues" evidence="1">
    <location>
        <begin position="118"/>
        <end position="136"/>
    </location>
</feature>
<dbReference type="Proteomes" id="UP000051952">
    <property type="component" value="Unassembled WGS sequence"/>
</dbReference>
<dbReference type="EMBL" id="CYKH01001680">
    <property type="protein sequence ID" value="CUI14873.1"/>
    <property type="molecule type" value="Genomic_DNA"/>
</dbReference>
<organism evidence="2 3">
    <name type="scientific">Bodo saltans</name>
    <name type="common">Flagellated protozoan</name>
    <dbReference type="NCBI Taxonomy" id="75058"/>
    <lineage>
        <taxon>Eukaryota</taxon>
        <taxon>Discoba</taxon>
        <taxon>Euglenozoa</taxon>
        <taxon>Kinetoplastea</taxon>
        <taxon>Metakinetoplastina</taxon>
        <taxon>Eubodonida</taxon>
        <taxon>Bodonidae</taxon>
        <taxon>Bodo</taxon>
    </lineage>
</organism>
<feature type="region of interest" description="Disordered" evidence="1">
    <location>
        <begin position="349"/>
        <end position="373"/>
    </location>
</feature>